<feature type="compositionally biased region" description="Basic and acidic residues" evidence="1">
    <location>
        <begin position="1189"/>
        <end position="1205"/>
    </location>
</feature>
<dbReference type="InterPro" id="IPR036890">
    <property type="entry name" value="HATPase_C_sf"/>
</dbReference>
<dbReference type="Gene3D" id="3.30.565.10">
    <property type="entry name" value="Histidine kinase-like ATPase, C-terminal domain"/>
    <property type="match status" value="1"/>
</dbReference>
<evidence type="ECO:0000313" key="2">
    <source>
        <dbReference type="EMBL" id="KAK4500371.1"/>
    </source>
</evidence>
<evidence type="ECO:0000256" key="1">
    <source>
        <dbReference type="SAM" id="MobiDB-lite"/>
    </source>
</evidence>
<dbReference type="InterPro" id="IPR052957">
    <property type="entry name" value="Auxin_embryo_med"/>
</dbReference>
<dbReference type="EMBL" id="JAXOVC010000006">
    <property type="protein sequence ID" value="KAK4500371.1"/>
    <property type="molecule type" value="Genomic_DNA"/>
</dbReference>
<feature type="compositionally biased region" description="Basic and acidic residues" evidence="1">
    <location>
        <begin position="1217"/>
        <end position="1228"/>
    </location>
</feature>
<sequence length="1499" mass="168733">MNDKAKAKKHIERLRQSRHFDDSNGKAGDANARTLSRALDMLSAQLYSKPTHFILEMIQNADDNDYAPGVEPTLTLIYRDNGMLWVGCNEVGFTESNVSAICEIADSTKKVTGSRKGYIGEKGIGFKSVFKVADTVWVSSGAYNFKFNRDDLLGMIVPIWSDFNKTPMMKEQTMFCLQIPERHDRASVRGSMLSLGAELLLFLRKLRNIHVRVVSASGKKVDHEYLLRREDKSCGKECTITTLTRNDIEPVQKLAKESLAVFRRVGDKMPAEGKREGITESEIIMAFPISDAANTHRQTYNFLPIRDYGLPFLLQADFILTASRQDILERNEWNEALKEHSLKLFVQSVDFFNKAEFNEVKTLRFSWPKFTTPLHDAAGTPMEGFLRRLRLHLRTEKVLQSQLGVLQAPKSLTIVPETFCEENGQPLFDEPDNLSSYLDQAYSKTDTPLLGVSTHTAKEFCQLLINMPPSKLKRKRIAWHSKLAGALSEIPSKLFQDVKLIPVRGGKWVSSTEANVFFPDGARLDIPDGIECLVLDDKAASDRARKKLFEKLGAKKITQAEICNSILDRHKGLSIDDSSLSPACLVAHAWYLFMAERNYALEPLRLAVQGAAMLAPAREVYMDAVTGFKMSEYFPSGSSHCSFIHPLYLTHGPVSERGKWQRWLQYTAGVSTLPKLVTTPDGKKGIAPIFQNLIDNQPSAVWLTLLRSNWDHYFGRGEELLQRLNLGKQLVTCTNGQRKELSRVYLARDSICKDKLAAKLVDFVDVENPEHPDWDDLCSLGLKTEPDLDLCVSILREASKSGSSVTLSDEYILNVFQNIKVHSAGNPEKTWALFRNNALIPVKAGDKTFWLRLNECRWNAPACLSRYCALDKRFGGSLQSFFCETLKVANASVVDIVDELCRQSGDLNNLHNIRALLLYLSDQLTDETLADDRTTKLLRKLQGPIFPVRRAAGESRLASNSDDDDWFIGDRSRLVKCFANRVWTLDIDGRDFKKLSPLFKKSGLSARYLSNKMFERTEYSGNAGKSKRLTEELQHKARFISLLADEENQKLVCHTMRIITVFGAQDIKLRRYVDIEGKAVYGADETGRAVVQMTNNVPCLFFPASSVAKNDIPWAFVAEYFCEMLGLPDSNKHLMLSILTLTEADHIKDQLERAGLLKEEYIPEALAREDEDDDEEFSKPIVKSTPPDGKAETRADIKKESREPSEAAPPARKNRRAKEPNPDEDFYKGPKQASTRASSYGTRRNAGNPDDTPDTFSTPDNFDTPHTNKPKPSASHTTSARENEEHREALLVKSIVDAAENYDLEDAEFVEASSGDDESPPQALDLLQSSFEGFVPEEVNDDDQFQGELFFFKFLKGNFEVPDDCWTSPHCSRYGLPDVDEDDESTAFTISDPQTVQQITNHLINKEIKQANDWLGEQVTFHIDVKIISGDEDEPFLFSNEQLDMARQLQEGSANVHIIATVSGVPDEPEVCIYIEPLKLVLKGDLEIAAVGGYCLKRK</sequence>
<gene>
    <name evidence="2" type="ORF">PRZ48_008560</name>
</gene>
<dbReference type="Proteomes" id="UP001305779">
    <property type="component" value="Unassembled WGS sequence"/>
</dbReference>
<protein>
    <submittedName>
        <fullName evidence="2">Uncharacterized protein</fullName>
    </submittedName>
</protein>
<reference evidence="2 3" key="1">
    <citation type="journal article" date="2023" name="G3 (Bethesda)">
        <title>A chromosome-level genome assembly of Zasmidium syzygii isolated from banana leaves.</title>
        <authorList>
            <person name="van Westerhoven A.C."/>
            <person name="Mehrabi R."/>
            <person name="Talebi R."/>
            <person name="Steentjes M.B.F."/>
            <person name="Corcolon B."/>
            <person name="Chong P.A."/>
            <person name="Kema G.H.J."/>
            <person name="Seidl M.F."/>
        </authorList>
    </citation>
    <scope>NUCLEOTIDE SEQUENCE [LARGE SCALE GENOMIC DNA]</scope>
    <source>
        <strain evidence="2 3">P124</strain>
    </source>
</reference>
<dbReference type="PANTHER" id="PTHR32387:SF0">
    <property type="entry name" value="PROTEIN NO VEIN"/>
    <property type="match status" value="1"/>
</dbReference>
<name>A0ABR0EFT5_ZASCE</name>
<organism evidence="2 3">
    <name type="scientific">Zasmidium cellare</name>
    <name type="common">Wine cellar mold</name>
    <name type="synonym">Racodium cellare</name>
    <dbReference type="NCBI Taxonomy" id="395010"/>
    <lineage>
        <taxon>Eukaryota</taxon>
        <taxon>Fungi</taxon>
        <taxon>Dikarya</taxon>
        <taxon>Ascomycota</taxon>
        <taxon>Pezizomycotina</taxon>
        <taxon>Dothideomycetes</taxon>
        <taxon>Dothideomycetidae</taxon>
        <taxon>Mycosphaerellales</taxon>
        <taxon>Mycosphaerellaceae</taxon>
        <taxon>Zasmidium</taxon>
    </lineage>
</organism>
<dbReference type="NCBIfam" id="NF047352">
    <property type="entry name" value="P_loop_sacsin"/>
    <property type="match status" value="1"/>
</dbReference>
<proteinExistence type="predicted"/>
<accession>A0ABR0EFT5</accession>
<feature type="region of interest" description="Disordered" evidence="1">
    <location>
        <begin position="1166"/>
        <end position="1285"/>
    </location>
</feature>
<keyword evidence="3" id="KW-1185">Reference proteome</keyword>
<feature type="compositionally biased region" description="Basic and acidic residues" evidence="1">
    <location>
        <begin position="13"/>
        <end position="24"/>
    </location>
</feature>
<evidence type="ECO:0000313" key="3">
    <source>
        <dbReference type="Proteomes" id="UP001305779"/>
    </source>
</evidence>
<dbReference type="SUPFAM" id="SSF55874">
    <property type="entry name" value="ATPase domain of HSP90 chaperone/DNA topoisomerase II/histidine kinase"/>
    <property type="match status" value="1"/>
</dbReference>
<comment type="caution">
    <text evidence="2">The sequence shown here is derived from an EMBL/GenBank/DDBJ whole genome shotgun (WGS) entry which is preliminary data.</text>
</comment>
<feature type="compositionally biased region" description="Basic residues" evidence="1">
    <location>
        <begin position="1"/>
        <end position="12"/>
    </location>
</feature>
<feature type="compositionally biased region" description="Polar residues" evidence="1">
    <location>
        <begin position="1232"/>
        <end position="1242"/>
    </location>
</feature>
<dbReference type="PANTHER" id="PTHR32387">
    <property type="entry name" value="WU:FJ29H11"/>
    <property type="match status" value="1"/>
</dbReference>
<feature type="region of interest" description="Disordered" evidence="1">
    <location>
        <begin position="1"/>
        <end position="28"/>
    </location>
</feature>
<feature type="compositionally biased region" description="Low complexity" evidence="1">
    <location>
        <begin position="1248"/>
        <end position="1265"/>
    </location>
</feature>